<dbReference type="InterPro" id="IPR000620">
    <property type="entry name" value="EamA_dom"/>
</dbReference>
<reference evidence="8 10" key="1">
    <citation type="journal article" date="2015" name="Genome Announc.">
        <title>Draft Genome Sequence of a Heterotrophic Facultative Anaerobic Thermophilic Bacterium, Ardenticatena maritima Strain 110ST.</title>
        <authorList>
            <person name="Kawaichi S."/>
            <person name="Yoshida T."/>
            <person name="Sako Y."/>
            <person name="Nakamura R."/>
        </authorList>
    </citation>
    <scope>NUCLEOTIDE SEQUENCE [LARGE SCALE GENOMIC DNA]</scope>
    <source>
        <strain evidence="8 10">110S</strain>
    </source>
</reference>
<reference evidence="9 11" key="2">
    <citation type="submission" date="2015-07" db="EMBL/GenBank/DDBJ databases">
        <title>Whole genome sequence of Ardenticatena maritima DSM 23922.</title>
        <authorList>
            <person name="Hemp J."/>
            <person name="Ward L.M."/>
            <person name="Pace L.A."/>
            <person name="Fischer W.W."/>
        </authorList>
    </citation>
    <scope>NUCLEOTIDE SEQUENCE [LARGE SCALE GENOMIC DNA]</scope>
    <source>
        <strain evidence="9 11">110S</strain>
    </source>
</reference>
<evidence type="ECO:0000313" key="11">
    <source>
        <dbReference type="Proteomes" id="UP000050502"/>
    </source>
</evidence>
<keyword evidence="10" id="KW-1185">Reference proteome</keyword>
<dbReference type="STRING" id="872965.SE16_01550"/>
<evidence type="ECO:0000256" key="1">
    <source>
        <dbReference type="ARBA" id="ARBA00004141"/>
    </source>
</evidence>
<evidence type="ECO:0000313" key="9">
    <source>
        <dbReference type="EMBL" id="KPL89214.1"/>
    </source>
</evidence>
<evidence type="ECO:0000256" key="3">
    <source>
        <dbReference type="ARBA" id="ARBA00022692"/>
    </source>
</evidence>
<dbReference type="Proteomes" id="UP000050502">
    <property type="component" value="Unassembled WGS sequence"/>
</dbReference>
<dbReference type="PANTHER" id="PTHR32322:SF2">
    <property type="entry name" value="EAMA DOMAIN-CONTAINING PROTEIN"/>
    <property type="match status" value="1"/>
</dbReference>
<feature type="transmembrane region" description="Helical" evidence="6">
    <location>
        <begin position="182"/>
        <end position="201"/>
    </location>
</feature>
<dbReference type="GO" id="GO:0016020">
    <property type="term" value="C:membrane"/>
    <property type="evidence" value="ECO:0007669"/>
    <property type="project" value="UniProtKB-SubCell"/>
</dbReference>
<evidence type="ECO:0000256" key="4">
    <source>
        <dbReference type="ARBA" id="ARBA00022989"/>
    </source>
</evidence>
<proteinExistence type="inferred from homology"/>
<comment type="caution">
    <text evidence="8">The sequence shown here is derived from an EMBL/GenBank/DDBJ whole genome shotgun (WGS) entry which is preliminary data.</text>
</comment>
<dbReference type="Proteomes" id="UP000037784">
    <property type="component" value="Unassembled WGS sequence"/>
</dbReference>
<keyword evidence="4 6" id="KW-1133">Transmembrane helix</keyword>
<feature type="transmembrane region" description="Helical" evidence="6">
    <location>
        <begin position="71"/>
        <end position="89"/>
    </location>
</feature>
<reference evidence="10" key="3">
    <citation type="submission" date="2015-08" db="EMBL/GenBank/DDBJ databases">
        <title>Draft Genome Sequence of a Heterotrophic Facultative Anaerobic Bacterium Ardenticatena maritima Strain 110S.</title>
        <authorList>
            <person name="Kawaichi S."/>
            <person name="Yoshida T."/>
            <person name="Sako Y."/>
            <person name="Nakamura R."/>
        </authorList>
    </citation>
    <scope>NUCLEOTIDE SEQUENCE [LARGE SCALE GENOMIC DNA]</scope>
    <source>
        <strain evidence="10">110S</strain>
    </source>
</reference>
<dbReference type="InterPro" id="IPR037185">
    <property type="entry name" value="EmrE-like"/>
</dbReference>
<feature type="transmembrane region" description="Helical" evidence="6">
    <location>
        <begin position="101"/>
        <end position="119"/>
    </location>
</feature>
<feature type="transmembrane region" description="Helical" evidence="6">
    <location>
        <begin position="268"/>
        <end position="285"/>
    </location>
</feature>
<gene>
    <name evidence="8" type="ORF">ARMA_1324</name>
    <name evidence="9" type="ORF">SE16_01550</name>
</gene>
<keyword evidence="5 6" id="KW-0472">Membrane</keyword>
<dbReference type="OrthoDB" id="9813617at2"/>
<feature type="domain" description="EamA" evidence="7">
    <location>
        <begin position="151"/>
        <end position="285"/>
    </location>
</feature>
<dbReference type="Pfam" id="PF00892">
    <property type="entry name" value="EamA"/>
    <property type="match status" value="2"/>
</dbReference>
<protein>
    <recommendedName>
        <fullName evidence="7">EamA domain-containing protein</fullName>
    </recommendedName>
</protein>
<evidence type="ECO:0000256" key="6">
    <source>
        <dbReference type="SAM" id="Phobius"/>
    </source>
</evidence>
<dbReference type="RefSeq" id="WP_054492785.1">
    <property type="nucleotide sequence ID" value="NZ_BBZA01000089.1"/>
</dbReference>
<comment type="similarity">
    <text evidence="2">Belongs to the EamA transporter family.</text>
</comment>
<feature type="transmembrane region" description="Helical" evidence="6">
    <location>
        <begin position="38"/>
        <end position="59"/>
    </location>
</feature>
<dbReference type="FunCoup" id="A0A0M8K8C6">
    <property type="interactions" value="19"/>
</dbReference>
<evidence type="ECO:0000313" key="8">
    <source>
        <dbReference type="EMBL" id="GAP62901.1"/>
    </source>
</evidence>
<evidence type="ECO:0000256" key="2">
    <source>
        <dbReference type="ARBA" id="ARBA00007362"/>
    </source>
</evidence>
<evidence type="ECO:0000259" key="7">
    <source>
        <dbReference type="Pfam" id="PF00892"/>
    </source>
</evidence>
<keyword evidence="3 6" id="KW-0812">Transmembrane</keyword>
<dbReference type="EMBL" id="BBZA01000089">
    <property type="protein sequence ID" value="GAP62901.1"/>
    <property type="molecule type" value="Genomic_DNA"/>
</dbReference>
<evidence type="ECO:0000313" key="10">
    <source>
        <dbReference type="Proteomes" id="UP000037784"/>
    </source>
</evidence>
<feature type="transmembrane region" description="Helical" evidence="6">
    <location>
        <begin position="126"/>
        <end position="144"/>
    </location>
</feature>
<dbReference type="EMBL" id="LGKN01000003">
    <property type="protein sequence ID" value="KPL89214.1"/>
    <property type="molecule type" value="Genomic_DNA"/>
</dbReference>
<dbReference type="SUPFAM" id="SSF103481">
    <property type="entry name" value="Multidrug resistance efflux transporter EmrE"/>
    <property type="match status" value="2"/>
</dbReference>
<dbReference type="PANTHER" id="PTHR32322">
    <property type="entry name" value="INNER MEMBRANE TRANSPORTER"/>
    <property type="match status" value="1"/>
</dbReference>
<feature type="transmembrane region" description="Helical" evidence="6">
    <location>
        <begin position="150"/>
        <end position="170"/>
    </location>
</feature>
<dbReference type="InterPro" id="IPR050638">
    <property type="entry name" value="AA-Vitamin_Transporters"/>
</dbReference>
<feature type="domain" description="EamA" evidence="7">
    <location>
        <begin position="8"/>
        <end position="141"/>
    </location>
</feature>
<organism evidence="8 10">
    <name type="scientific">Ardenticatena maritima</name>
    <dbReference type="NCBI Taxonomy" id="872965"/>
    <lineage>
        <taxon>Bacteria</taxon>
        <taxon>Bacillati</taxon>
        <taxon>Chloroflexota</taxon>
        <taxon>Ardenticatenia</taxon>
        <taxon>Ardenticatenales</taxon>
        <taxon>Ardenticatenaceae</taxon>
        <taxon>Ardenticatena</taxon>
    </lineage>
</organism>
<feature type="transmembrane region" description="Helical" evidence="6">
    <location>
        <begin position="213"/>
        <end position="231"/>
    </location>
</feature>
<sequence length="322" mass="35111">MRNRDYTVGITLTLLSTFAAATAPIIGKLAYRASVTPYTLVALRTVVAATTLWLFYLLFWRDAIRIKWQHLLGCIGMGIANGVGSLMYYPGLARIDASLAQLFYALYPVWVFIFLSAAGHPISRLALVRLGIALAGVFFLTFSPGAHFDFLGAMLLIAAGAMYGWHLVLGQWTLADADSRSVTLYVITTMAIVVSIARIAIGQPLEPISLEGWLAIIGLGLIPMALARLLVFAGLSRLGGIQTSILSVAELVIALLLAYLLLGERMTAWQWVGAALIMLSMLLIGRESNLDVEGPEKWLWEMQNGVLEGKTTLHENRHHAVS</sequence>
<comment type="subcellular location">
    <subcellularLocation>
        <location evidence="1">Membrane</location>
        <topology evidence="1">Multi-pass membrane protein</topology>
    </subcellularLocation>
</comment>
<name>A0A0M8K8C6_9CHLR</name>
<feature type="transmembrane region" description="Helical" evidence="6">
    <location>
        <begin position="243"/>
        <end position="262"/>
    </location>
</feature>
<dbReference type="AlphaFoldDB" id="A0A0M8K8C6"/>
<evidence type="ECO:0000256" key="5">
    <source>
        <dbReference type="ARBA" id="ARBA00023136"/>
    </source>
</evidence>
<dbReference type="InParanoid" id="A0A0M8K8C6"/>
<accession>A0A0M8K8C6</accession>